<dbReference type="GeneID" id="81436551"/>
<dbReference type="OrthoDB" id="4843554at2759"/>
<protein>
    <recommendedName>
        <fullName evidence="5">GPI anchored protein</fullName>
    </recommendedName>
</protein>
<evidence type="ECO:0008006" key="5">
    <source>
        <dbReference type="Google" id="ProtNLM"/>
    </source>
</evidence>
<sequence>MRAQQLLALGGLILAGNVAIAAKLEQDDVPNRCWDACGSVVGVSRRCDNQHDNDSAELQCICNWEAAKTQIPLCAACITQYGPRDNDRDDDDDDDDDDNEALDLVHSCKFSTTTYNAAAATTLSASATGTTDPAATAATATATSGTAAGSGSTSTSSQGSTGTTSGAAASTSTGAAVGLTAPGVVSLVAVSGLMPLAWL</sequence>
<feature type="signal peptide" evidence="2">
    <location>
        <begin position="1"/>
        <end position="21"/>
    </location>
</feature>
<reference evidence="3" key="2">
    <citation type="journal article" date="2023" name="IMA Fungus">
        <title>Comparative genomic study of the Penicillium genus elucidates a diverse pangenome and 15 lateral gene transfer events.</title>
        <authorList>
            <person name="Petersen C."/>
            <person name="Sorensen T."/>
            <person name="Nielsen M.R."/>
            <person name="Sondergaard T.E."/>
            <person name="Sorensen J.L."/>
            <person name="Fitzpatrick D.A."/>
            <person name="Frisvad J.C."/>
            <person name="Nielsen K.L."/>
        </authorList>
    </citation>
    <scope>NUCLEOTIDE SEQUENCE</scope>
    <source>
        <strain evidence="3">IBT 29864</strain>
    </source>
</reference>
<evidence type="ECO:0000313" key="3">
    <source>
        <dbReference type="EMBL" id="KAJ5382015.1"/>
    </source>
</evidence>
<dbReference type="EMBL" id="JAPZBS010000002">
    <property type="protein sequence ID" value="KAJ5382015.1"/>
    <property type="molecule type" value="Genomic_DNA"/>
</dbReference>
<feature type="region of interest" description="Disordered" evidence="1">
    <location>
        <begin position="142"/>
        <end position="170"/>
    </location>
</feature>
<evidence type="ECO:0000313" key="4">
    <source>
        <dbReference type="Proteomes" id="UP001147782"/>
    </source>
</evidence>
<proteinExistence type="predicted"/>
<organism evidence="3 4">
    <name type="scientific">Penicillium cataractarum</name>
    <dbReference type="NCBI Taxonomy" id="2100454"/>
    <lineage>
        <taxon>Eukaryota</taxon>
        <taxon>Fungi</taxon>
        <taxon>Dikarya</taxon>
        <taxon>Ascomycota</taxon>
        <taxon>Pezizomycotina</taxon>
        <taxon>Eurotiomycetes</taxon>
        <taxon>Eurotiomycetidae</taxon>
        <taxon>Eurotiales</taxon>
        <taxon>Aspergillaceae</taxon>
        <taxon>Penicillium</taxon>
    </lineage>
</organism>
<keyword evidence="4" id="KW-1185">Reference proteome</keyword>
<dbReference type="Proteomes" id="UP001147782">
    <property type="component" value="Unassembled WGS sequence"/>
</dbReference>
<feature type="chain" id="PRO_5040915700" description="GPI anchored protein" evidence="2">
    <location>
        <begin position="22"/>
        <end position="199"/>
    </location>
</feature>
<accession>A0A9W9VJS8</accession>
<comment type="caution">
    <text evidence="3">The sequence shown here is derived from an EMBL/GenBank/DDBJ whole genome shotgun (WGS) entry which is preliminary data.</text>
</comment>
<dbReference type="RefSeq" id="XP_056559586.1">
    <property type="nucleotide sequence ID" value="XM_056697374.1"/>
</dbReference>
<evidence type="ECO:0000256" key="2">
    <source>
        <dbReference type="SAM" id="SignalP"/>
    </source>
</evidence>
<gene>
    <name evidence="3" type="ORF">N7496_004443</name>
</gene>
<keyword evidence="2" id="KW-0732">Signal</keyword>
<evidence type="ECO:0000256" key="1">
    <source>
        <dbReference type="SAM" id="MobiDB-lite"/>
    </source>
</evidence>
<name>A0A9W9VJS8_9EURO</name>
<dbReference type="AlphaFoldDB" id="A0A9W9VJS8"/>
<reference evidence="3" key="1">
    <citation type="submission" date="2022-11" db="EMBL/GenBank/DDBJ databases">
        <authorList>
            <person name="Petersen C."/>
        </authorList>
    </citation>
    <scope>NUCLEOTIDE SEQUENCE</scope>
    <source>
        <strain evidence="3">IBT 29864</strain>
    </source>
</reference>